<sequence>MGKKVSIIVPIYNVEQYLSQCLESLIQQTHHTLEILLINDGSTDQSGQIAEHYQELDARVRVFHKENGGLSDARNFGLKVATGEYILFVDSDDWVEQSMVAQLLTLAATFDADIVQAAFLYAFEGYCLYDQRYIERENPVAVLDRQTVMTELVKNEKIKNFAWGKLYKRRLISDLPFKKGVRFEDVFWAHHVVHRTHRYVMVNQPLYYYRQREDSIVGAYSPKNLDIITGLKERHAFIETHYQGLIQASNQLIVKTCLIHYHLLFRYCRSSEGRRHRKLLQNAIQAHVQDYKKAVHKHRQLSLYLRAFLLHPYCYICILLVKSIIGRIGRLCRKPQGLVRIEQPRKEMNG</sequence>
<evidence type="ECO:0000313" key="6">
    <source>
        <dbReference type="Proteomes" id="UP000628775"/>
    </source>
</evidence>
<evidence type="ECO:0000256" key="1">
    <source>
        <dbReference type="ARBA" id="ARBA00006739"/>
    </source>
</evidence>
<evidence type="ECO:0000259" key="4">
    <source>
        <dbReference type="Pfam" id="PF00535"/>
    </source>
</evidence>
<feature type="domain" description="Glycosyltransferase 2-like" evidence="4">
    <location>
        <begin position="6"/>
        <end position="134"/>
    </location>
</feature>
<gene>
    <name evidence="5" type="ORF">GCM10011391_06450</name>
</gene>
<keyword evidence="3 5" id="KW-0808">Transferase</keyword>
<accession>A0A8J2YFN0</accession>
<dbReference type="Pfam" id="PF00535">
    <property type="entry name" value="Glycos_transf_2"/>
    <property type="match status" value="1"/>
</dbReference>
<dbReference type="SUPFAM" id="SSF53448">
    <property type="entry name" value="Nucleotide-diphospho-sugar transferases"/>
    <property type="match status" value="1"/>
</dbReference>
<protein>
    <submittedName>
        <fullName evidence="5">Glycosyl transferase</fullName>
    </submittedName>
</protein>
<evidence type="ECO:0000313" key="5">
    <source>
        <dbReference type="EMBL" id="GGE30517.1"/>
    </source>
</evidence>
<dbReference type="InterPro" id="IPR001173">
    <property type="entry name" value="Glyco_trans_2-like"/>
</dbReference>
<comment type="similarity">
    <text evidence="1">Belongs to the glycosyltransferase 2 family.</text>
</comment>
<dbReference type="EMBL" id="BMIR01000002">
    <property type="protein sequence ID" value="GGE30517.1"/>
    <property type="molecule type" value="Genomic_DNA"/>
</dbReference>
<evidence type="ECO:0000256" key="3">
    <source>
        <dbReference type="ARBA" id="ARBA00022679"/>
    </source>
</evidence>
<reference evidence="5" key="1">
    <citation type="journal article" date="2014" name="Int. J. Syst. Evol. Microbiol.">
        <title>Complete genome sequence of Corynebacterium casei LMG S-19264T (=DSM 44701T), isolated from a smear-ripened cheese.</title>
        <authorList>
            <consortium name="US DOE Joint Genome Institute (JGI-PGF)"/>
            <person name="Walter F."/>
            <person name="Albersmeier A."/>
            <person name="Kalinowski J."/>
            <person name="Ruckert C."/>
        </authorList>
    </citation>
    <scope>NUCLEOTIDE SEQUENCE</scope>
    <source>
        <strain evidence="5">CGMCC 1.15371</strain>
    </source>
</reference>
<dbReference type="PANTHER" id="PTHR22916:SF51">
    <property type="entry name" value="GLYCOSYLTRANSFERASE EPSH-RELATED"/>
    <property type="match status" value="1"/>
</dbReference>
<dbReference type="Proteomes" id="UP000628775">
    <property type="component" value="Unassembled WGS sequence"/>
</dbReference>
<dbReference type="PANTHER" id="PTHR22916">
    <property type="entry name" value="GLYCOSYLTRANSFERASE"/>
    <property type="match status" value="1"/>
</dbReference>
<reference evidence="5" key="2">
    <citation type="submission" date="2020-09" db="EMBL/GenBank/DDBJ databases">
        <authorList>
            <person name="Sun Q."/>
            <person name="Zhou Y."/>
        </authorList>
    </citation>
    <scope>NUCLEOTIDE SEQUENCE</scope>
    <source>
        <strain evidence="5">CGMCC 1.15371</strain>
    </source>
</reference>
<dbReference type="RefSeq" id="WP_188689089.1">
    <property type="nucleotide sequence ID" value="NZ_BMIR01000002.1"/>
</dbReference>
<dbReference type="GO" id="GO:0016757">
    <property type="term" value="F:glycosyltransferase activity"/>
    <property type="evidence" value="ECO:0007669"/>
    <property type="project" value="UniProtKB-KW"/>
</dbReference>
<dbReference type="InterPro" id="IPR029044">
    <property type="entry name" value="Nucleotide-diphossugar_trans"/>
</dbReference>
<organism evidence="5 6">
    <name type="scientific">Pullulanibacillus camelliae</name>
    <dbReference type="NCBI Taxonomy" id="1707096"/>
    <lineage>
        <taxon>Bacteria</taxon>
        <taxon>Bacillati</taxon>
        <taxon>Bacillota</taxon>
        <taxon>Bacilli</taxon>
        <taxon>Bacillales</taxon>
        <taxon>Sporolactobacillaceae</taxon>
        <taxon>Pullulanibacillus</taxon>
    </lineage>
</organism>
<keyword evidence="6" id="KW-1185">Reference proteome</keyword>
<dbReference type="CDD" id="cd00761">
    <property type="entry name" value="Glyco_tranf_GTA_type"/>
    <property type="match status" value="1"/>
</dbReference>
<proteinExistence type="inferred from homology"/>
<dbReference type="AlphaFoldDB" id="A0A8J2YFN0"/>
<evidence type="ECO:0000256" key="2">
    <source>
        <dbReference type="ARBA" id="ARBA00022676"/>
    </source>
</evidence>
<name>A0A8J2YFN0_9BACL</name>
<dbReference type="Gene3D" id="3.90.550.10">
    <property type="entry name" value="Spore Coat Polysaccharide Biosynthesis Protein SpsA, Chain A"/>
    <property type="match status" value="1"/>
</dbReference>
<keyword evidence="2" id="KW-0328">Glycosyltransferase</keyword>
<comment type="caution">
    <text evidence="5">The sequence shown here is derived from an EMBL/GenBank/DDBJ whole genome shotgun (WGS) entry which is preliminary data.</text>
</comment>